<dbReference type="Pfam" id="PF12727">
    <property type="entry name" value="PBP_like"/>
    <property type="match status" value="1"/>
</dbReference>
<accession>A0ABX2EQ47</accession>
<feature type="domain" description="HTH lysR-type" evidence="1">
    <location>
        <begin position="25"/>
        <end position="82"/>
    </location>
</feature>
<sequence>MHEVRIRPQWTIRAGTGAALPPRVIELLVGVHEHGSLAAACQASEVSYRHAWELIRQGETLFGDPLVVMERGKGSRLTPLGEKLVWADRRIQARLTPMLDSLASELGAEIGKLLAPLPALLRIHASHGFAVATLQRFLADAQVPNDLKYCSSVEALAALRNGACDIAGFHVPIGEFEAPVLEHYRSWLNARTQKLITIATRRQGLMVARGNPKKIYSPADLVRPGVRFINRQAGSGTRLLLDLRLRSLAIDPLRIAGYEQVEFTHAAVAAFVASGMADVGYGVETPARQFKLDFIPDQIERYFLLCDERSLAAPVVQALLEVLRGAAFREAVDQLAGYQADDCGRVLEIGEAFPASSADSSGSRYPA</sequence>
<dbReference type="EMBL" id="JABRWJ010000009">
    <property type="protein sequence ID" value="NRF70723.1"/>
    <property type="molecule type" value="Genomic_DNA"/>
</dbReference>
<reference evidence="3 4" key="1">
    <citation type="submission" date="2020-05" db="EMBL/GenBank/DDBJ databases">
        <title>Aquincola sp. isolate from soil.</title>
        <authorList>
            <person name="Han J."/>
            <person name="Kim D.-U."/>
        </authorList>
    </citation>
    <scope>NUCLEOTIDE SEQUENCE [LARGE SCALE GENOMIC DNA]</scope>
    <source>
        <strain evidence="3 4">S2</strain>
    </source>
</reference>
<gene>
    <name evidence="3" type="ORF">HLB44_27325</name>
</gene>
<evidence type="ECO:0000313" key="3">
    <source>
        <dbReference type="EMBL" id="NRF70723.1"/>
    </source>
</evidence>
<proteinExistence type="predicted"/>
<name>A0ABX2EQ47_9BURK</name>
<comment type="caution">
    <text evidence="3">The sequence shown here is derived from an EMBL/GenBank/DDBJ whole genome shotgun (WGS) entry which is preliminary data.</text>
</comment>
<organism evidence="3 4">
    <name type="scientific">Pseudaquabacterium terrae</name>
    <dbReference type="NCBI Taxonomy" id="2732868"/>
    <lineage>
        <taxon>Bacteria</taxon>
        <taxon>Pseudomonadati</taxon>
        <taxon>Pseudomonadota</taxon>
        <taxon>Betaproteobacteria</taxon>
        <taxon>Burkholderiales</taxon>
        <taxon>Sphaerotilaceae</taxon>
        <taxon>Pseudaquabacterium</taxon>
    </lineage>
</organism>
<dbReference type="InterPro" id="IPR024370">
    <property type="entry name" value="PBP_domain"/>
</dbReference>
<dbReference type="InterPro" id="IPR000847">
    <property type="entry name" value="LysR_HTH_N"/>
</dbReference>
<dbReference type="SUPFAM" id="SSF53850">
    <property type="entry name" value="Periplasmic binding protein-like II"/>
    <property type="match status" value="1"/>
</dbReference>
<keyword evidence="4" id="KW-1185">Reference proteome</keyword>
<protein>
    <submittedName>
        <fullName evidence="3">Helix-turn-helix transcriptional regulator</fullName>
    </submittedName>
</protein>
<dbReference type="SUPFAM" id="SSF46785">
    <property type="entry name" value="Winged helix' DNA-binding domain"/>
    <property type="match status" value="1"/>
</dbReference>
<evidence type="ECO:0000259" key="2">
    <source>
        <dbReference type="Pfam" id="PF12727"/>
    </source>
</evidence>
<dbReference type="Proteomes" id="UP000737171">
    <property type="component" value="Unassembled WGS sequence"/>
</dbReference>
<dbReference type="Gene3D" id="3.40.190.10">
    <property type="entry name" value="Periplasmic binding protein-like II"/>
    <property type="match status" value="1"/>
</dbReference>
<dbReference type="Gene3D" id="1.10.10.10">
    <property type="entry name" value="Winged helix-like DNA-binding domain superfamily/Winged helix DNA-binding domain"/>
    <property type="match status" value="1"/>
</dbReference>
<evidence type="ECO:0000259" key="1">
    <source>
        <dbReference type="Pfam" id="PF00126"/>
    </source>
</evidence>
<dbReference type="InterPro" id="IPR036390">
    <property type="entry name" value="WH_DNA-bd_sf"/>
</dbReference>
<dbReference type="PANTHER" id="PTHR38431:SF1">
    <property type="entry name" value="BLL2305 PROTEIN"/>
    <property type="match status" value="1"/>
</dbReference>
<dbReference type="InterPro" id="IPR036388">
    <property type="entry name" value="WH-like_DNA-bd_sf"/>
</dbReference>
<feature type="domain" description="PBP" evidence="2">
    <location>
        <begin position="142"/>
        <end position="324"/>
    </location>
</feature>
<evidence type="ECO:0000313" key="4">
    <source>
        <dbReference type="Proteomes" id="UP000737171"/>
    </source>
</evidence>
<dbReference type="RefSeq" id="WP_173130412.1">
    <property type="nucleotide sequence ID" value="NZ_JABRWJ010000009.1"/>
</dbReference>
<dbReference type="PANTHER" id="PTHR38431">
    <property type="entry name" value="BLL2305 PROTEIN"/>
    <property type="match status" value="1"/>
</dbReference>
<dbReference type="Pfam" id="PF00126">
    <property type="entry name" value="HTH_1"/>
    <property type="match status" value="1"/>
</dbReference>